<dbReference type="GO" id="GO:0016787">
    <property type="term" value="F:hydrolase activity"/>
    <property type="evidence" value="ECO:0007669"/>
    <property type="project" value="UniProtKB-KW"/>
</dbReference>
<dbReference type="EMBL" id="JADWDJ010000001">
    <property type="protein sequence ID" value="KAG5285692.1"/>
    <property type="molecule type" value="Genomic_DNA"/>
</dbReference>
<dbReference type="Proteomes" id="UP000823561">
    <property type="component" value="Chromosome 1"/>
</dbReference>
<keyword evidence="4" id="KW-0255">Endonuclease</keyword>
<dbReference type="InterPro" id="IPR043502">
    <property type="entry name" value="DNA/RNA_pol_sf"/>
</dbReference>
<organism evidence="8 9">
    <name type="scientific">Alosa alosa</name>
    <name type="common">allis shad</name>
    <dbReference type="NCBI Taxonomy" id="278164"/>
    <lineage>
        <taxon>Eukaryota</taxon>
        <taxon>Metazoa</taxon>
        <taxon>Chordata</taxon>
        <taxon>Craniata</taxon>
        <taxon>Vertebrata</taxon>
        <taxon>Euteleostomi</taxon>
        <taxon>Actinopterygii</taxon>
        <taxon>Neopterygii</taxon>
        <taxon>Teleostei</taxon>
        <taxon>Clupei</taxon>
        <taxon>Clupeiformes</taxon>
        <taxon>Clupeoidei</taxon>
        <taxon>Clupeidae</taxon>
        <taxon>Alosa</taxon>
    </lineage>
</organism>
<reference evidence="8 9" key="1">
    <citation type="submission" date="2020-10" db="EMBL/GenBank/DDBJ databases">
        <title>Chromosome-scale genome assembly of the Allis shad, Alosa alosa.</title>
        <authorList>
            <person name="Margot Z."/>
            <person name="Christophe K."/>
            <person name="Cabau C."/>
            <person name="Louis A."/>
            <person name="Berthelot C."/>
            <person name="Parey E."/>
            <person name="Roest Crollius H."/>
            <person name="Montfort J."/>
            <person name="Robinson-Rechavi M."/>
            <person name="Bucao C."/>
            <person name="Bouchez O."/>
            <person name="Gislard M."/>
            <person name="Lluch J."/>
            <person name="Milhes M."/>
            <person name="Lampietro C."/>
            <person name="Lopez Roques C."/>
            <person name="Donnadieu C."/>
            <person name="Braasch I."/>
            <person name="Desvignes T."/>
            <person name="Postlethwait J."/>
            <person name="Bobe J."/>
            <person name="Guiguen Y."/>
        </authorList>
    </citation>
    <scope>NUCLEOTIDE SEQUENCE [LARGE SCALE GENOMIC DNA]</scope>
    <source>
        <strain evidence="8">M-15738</strain>
        <tissue evidence="8">Blood</tissue>
    </source>
</reference>
<evidence type="ECO:0000256" key="4">
    <source>
        <dbReference type="ARBA" id="ARBA00022759"/>
    </source>
</evidence>
<evidence type="ECO:0000256" key="6">
    <source>
        <dbReference type="ARBA" id="ARBA00022918"/>
    </source>
</evidence>
<evidence type="ECO:0000313" key="8">
    <source>
        <dbReference type="EMBL" id="KAG5285692.1"/>
    </source>
</evidence>
<dbReference type="GO" id="GO:0003964">
    <property type="term" value="F:RNA-directed DNA polymerase activity"/>
    <property type="evidence" value="ECO:0007669"/>
    <property type="project" value="UniProtKB-KW"/>
</dbReference>
<dbReference type="SUPFAM" id="SSF56672">
    <property type="entry name" value="DNA/RNA polymerases"/>
    <property type="match status" value="1"/>
</dbReference>
<evidence type="ECO:0000256" key="1">
    <source>
        <dbReference type="ARBA" id="ARBA00022679"/>
    </source>
</evidence>
<evidence type="ECO:0000313" key="9">
    <source>
        <dbReference type="Proteomes" id="UP000823561"/>
    </source>
</evidence>
<gene>
    <name evidence="8" type="ORF">AALO_G00006310</name>
</gene>
<keyword evidence="2" id="KW-0548">Nucleotidyltransferase</keyword>
<evidence type="ECO:0000259" key="7">
    <source>
        <dbReference type="Pfam" id="PF17917"/>
    </source>
</evidence>
<proteinExistence type="predicted"/>
<dbReference type="PANTHER" id="PTHR34072:SF52">
    <property type="entry name" value="RIBONUCLEASE H"/>
    <property type="match status" value="1"/>
</dbReference>
<dbReference type="InterPro" id="IPR043128">
    <property type="entry name" value="Rev_trsase/Diguanyl_cyclase"/>
</dbReference>
<dbReference type="Pfam" id="PF17917">
    <property type="entry name" value="RT_RNaseH"/>
    <property type="match status" value="1"/>
</dbReference>
<dbReference type="InterPro" id="IPR041373">
    <property type="entry name" value="RT_RNaseH"/>
</dbReference>
<dbReference type="CDD" id="cd09274">
    <property type="entry name" value="RNase_HI_RT_Ty3"/>
    <property type="match status" value="1"/>
</dbReference>
<name>A0AAV6HHF9_9TELE</name>
<dbReference type="FunFam" id="3.10.20.370:FF:000001">
    <property type="entry name" value="Retrovirus-related Pol polyprotein from transposon 17.6-like protein"/>
    <property type="match status" value="1"/>
</dbReference>
<keyword evidence="9" id="KW-1185">Reference proteome</keyword>
<feature type="domain" description="Reverse transcriptase RNase H-like" evidence="7">
    <location>
        <begin position="42"/>
        <end position="146"/>
    </location>
</feature>
<comment type="caution">
    <text evidence="8">The sequence shown here is derived from an EMBL/GenBank/DDBJ whole genome shotgun (WGS) entry which is preliminary data.</text>
</comment>
<keyword evidence="1" id="KW-0808">Transferase</keyword>
<evidence type="ECO:0000256" key="3">
    <source>
        <dbReference type="ARBA" id="ARBA00022722"/>
    </source>
</evidence>
<dbReference type="Gene3D" id="3.10.20.370">
    <property type="match status" value="1"/>
</dbReference>
<protein>
    <recommendedName>
        <fullName evidence="7">Reverse transcriptase RNase H-like domain-containing protein</fullName>
    </recommendedName>
</protein>
<accession>A0AAV6HHF9</accession>
<dbReference type="GO" id="GO:0004519">
    <property type="term" value="F:endonuclease activity"/>
    <property type="evidence" value="ECO:0007669"/>
    <property type="project" value="UniProtKB-KW"/>
</dbReference>
<dbReference type="PANTHER" id="PTHR34072">
    <property type="entry name" value="ENZYMATIC POLYPROTEIN-RELATED"/>
    <property type="match status" value="1"/>
</dbReference>
<keyword evidence="3" id="KW-0540">Nuclease</keyword>
<evidence type="ECO:0000256" key="5">
    <source>
        <dbReference type="ARBA" id="ARBA00022801"/>
    </source>
</evidence>
<dbReference type="AlphaFoldDB" id="A0AAV6HHF9"/>
<keyword evidence="5" id="KW-0378">Hydrolase</keyword>
<evidence type="ECO:0000256" key="2">
    <source>
        <dbReference type="ARBA" id="ARBA00022695"/>
    </source>
</evidence>
<dbReference type="Gene3D" id="3.30.70.270">
    <property type="match status" value="1"/>
</dbReference>
<keyword evidence="6" id="KW-0695">RNA-directed DNA polymerase</keyword>
<sequence>MAPLTSLLRDGEKYVWTLNCQRAFENVKSVLCSAPVLAAPRFDKPFSLQVDASNVGAGAVLIQTDDQGVFHPICFFSKKFCSYQLHYSVVEKEALALIWALQHFAVYINSGVALTIFTDHNPLTFLNSLKCPNQRLVRWSLFLQSYCLDIRHIKGSDNVVADALSRA</sequence>